<dbReference type="HAMAP" id="MF_01219">
    <property type="entry name" value="PyrR"/>
    <property type="match status" value="1"/>
</dbReference>
<evidence type="ECO:0000313" key="7">
    <source>
        <dbReference type="Proteomes" id="UP000027059"/>
    </source>
</evidence>
<dbReference type="EMBL" id="CP007243">
    <property type="protein sequence ID" value="AIA30914.1"/>
    <property type="molecule type" value="Genomic_DNA"/>
</dbReference>
<reference evidence="7" key="1">
    <citation type="submission" date="2014-02" db="EMBL/GenBank/DDBJ databases">
        <title>Complete genome sequence and comparative genomic analysis of the nitrogen-fixing bacterium Leptospirillum ferriphilum YSK.</title>
        <authorList>
            <person name="Guo X."/>
            <person name="Yin H."/>
            <person name="Liang Y."/>
            <person name="Hu Q."/>
            <person name="Ma L."/>
            <person name="Xiao Y."/>
            <person name="Zhang X."/>
            <person name="Qiu G."/>
            <person name="Liu X."/>
        </authorList>
    </citation>
    <scope>NUCLEOTIDE SEQUENCE [LARGE SCALE GENOMIC DNA]</scope>
    <source>
        <strain evidence="7">YSK</strain>
    </source>
</reference>
<feature type="short sequence motif" description="PRPP-binding" evidence="4">
    <location>
        <begin position="115"/>
        <end position="127"/>
    </location>
</feature>
<dbReference type="EC" id="2.4.2.9" evidence="4"/>
<comment type="function">
    <text evidence="4">Regulates the transcription of the pyrimidine nucleotide (pyr) operon in response to exogenous pyrimidines.</text>
</comment>
<dbReference type="FunFam" id="3.40.50.2020:FF:000020">
    <property type="entry name" value="Bifunctional protein PyrR"/>
    <property type="match status" value="1"/>
</dbReference>
<dbReference type="PANTHER" id="PTHR11608">
    <property type="entry name" value="BIFUNCTIONAL PROTEIN PYRR"/>
    <property type="match status" value="1"/>
</dbReference>
<dbReference type="AlphaFoldDB" id="A0A059XQQ9"/>
<dbReference type="GO" id="GO:0004845">
    <property type="term" value="F:uracil phosphoribosyltransferase activity"/>
    <property type="evidence" value="ECO:0007669"/>
    <property type="project" value="UniProtKB-UniRule"/>
</dbReference>
<gene>
    <name evidence="4" type="primary">pyrR</name>
    <name evidence="6" type="ORF">Y981_09735</name>
</gene>
<dbReference type="CDD" id="cd06223">
    <property type="entry name" value="PRTases_typeI"/>
    <property type="match status" value="1"/>
</dbReference>
<keyword evidence="4 6" id="KW-0328">Glycosyltransferase</keyword>
<evidence type="ECO:0000256" key="1">
    <source>
        <dbReference type="ARBA" id="ARBA00005565"/>
    </source>
</evidence>
<keyword evidence="4 6" id="KW-0808">Transferase</keyword>
<evidence type="ECO:0000313" key="6">
    <source>
        <dbReference type="EMBL" id="AIA30914.1"/>
    </source>
</evidence>
<reference evidence="6 7" key="2">
    <citation type="journal article" date="2015" name="Biomed. Res. Int.">
        <title>Effects of Arsenite Resistance on the Growth and Functional Gene Expression of Leptospirillum ferriphilum and Acidithiobacillus thiooxidans in Pure Culture and Coculture.</title>
        <authorList>
            <person name="Jiang H."/>
            <person name="Liang Y."/>
            <person name="Yin H."/>
            <person name="Xiao Y."/>
            <person name="Guo X."/>
            <person name="Xu Y."/>
            <person name="Hu Q."/>
            <person name="Liu H."/>
            <person name="Liu X."/>
        </authorList>
    </citation>
    <scope>NUCLEOTIDE SEQUENCE [LARGE SCALE GENOMIC DNA]</scope>
    <source>
        <strain evidence="6 7">YSK</strain>
    </source>
</reference>
<name>A0A059XQQ9_9BACT</name>
<comment type="catalytic activity">
    <reaction evidence="4">
        <text>UMP + diphosphate = 5-phospho-alpha-D-ribose 1-diphosphate + uracil</text>
        <dbReference type="Rhea" id="RHEA:13017"/>
        <dbReference type="ChEBI" id="CHEBI:17568"/>
        <dbReference type="ChEBI" id="CHEBI:33019"/>
        <dbReference type="ChEBI" id="CHEBI:57865"/>
        <dbReference type="ChEBI" id="CHEBI:58017"/>
        <dbReference type="EC" id="2.4.2.9"/>
    </reaction>
</comment>
<dbReference type="InterPro" id="IPR000836">
    <property type="entry name" value="PRTase_dom"/>
</dbReference>
<proteinExistence type="inferred from homology"/>
<dbReference type="OrthoDB" id="9802227at2"/>
<keyword evidence="3 4" id="KW-0804">Transcription</keyword>
<sequence length="199" mass="22421">MNSNHPSEPSSLWNHASSDRKILLESDQIERMIRRMAHEILERNQGSTDLYLVGILQGGGVLARRLSERIQAIEGKPVSLGTVDITLYRDDLSTKSSPPFLKESLLPESVDHKKIVLVDDVLYTGRSVRCALDLLMDLGRPTLVQLAVLIDRGHRELPIRADFVGKNIPTGRDETVEVSLEPHMETVALFRRPVERDRP</sequence>
<dbReference type="InterPro" id="IPR050137">
    <property type="entry name" value="PyrR_bifunctional"/>
</dbReference>
<comment type="function">
    <text evidence="4">Also displays a weak uracil phosphoribosyltransferase activity which is not physiologically significant.</text>
</comment>
<dbReference type="InterPro" id="IPR023050">
    <property type="entry name" value="PyrR"/>
</dbReference>
<dbReference type="Proteomes" id="UP000027059">
    <property type="component" value="Chromosome"/>
</dbReference>
<dbReference type="PANTHER" id="PTHR11608:SF0">
    <property type="entry name" value="BIFUNCTIONAL PROTEIN PYRR"/>
    <property type="match status" value="1"/>
</dbReference>
<dbReference type="InterPro" id="IPR029057">
    <property type="entry name" value="PRTase-like"/>
</dbReference>
<comment type="similarity">
    <text evidence="1 4">Belongs to the purine/pyrimidine phosphoribosyltransferase family. PyrR subfamily.</text>
</comment>
<dbReference type="GO" id="GO:0006355">
    <property type="term" value="P:regulation of DNA-templated transcription"/>
    <property type="evidence" value="ECO:0007669"/>
    <property type="project" value="UniProtKB-UniRule"/>
</dbReference>
<dbReference type="HOGENOM" id="CLU_094234_0_0_0"/>
<accession>A0A059XQQ9</accession>
<dbReference type="Gene3D" id="3.40.50.2020">
    <property type="match status" value="1"/>
</dbReference>
<organism evidence="6 7">
    <name type="scientific">Leptospirillum ferriphilum YSK</name>
    <dbReference type="NCBI Taxonomy" id="1441628"/>
    <lineage>
        <taxon>Bacteria</taxon>
        <taxon>Pseudomonadati</taxon>
        <taxon>Nitrospirota</taxon>
        <taxon>Nitrospiria</taxon>
        <taxon>Nitrospirales</taxon>
        <taxon>Nitrospiraceae</taxon>
        <taxon>Leptospirillum</taxon>
    </lineage>
</organism>
<feature type="domain" description="Phosphoribosyltransferase" evidence="5">
    <location>
        <begin position="22"/>
        <end position="167"/>
    </location>
</feature>
<evidence type="ECO:0000256" key="4">
    <source>
        <dbReference type="HAMAP-Rule" id="MF_01219"/>
    </source>
</evidence>
<protein>
    <recommendedName>
        <fullName evidence="4">Bifunctional protein PyrR</fullName>
    </recommendedName>
    <domain>
        <recommendedName>
            <fullName evidence="4">Pyrimidine operon regulatory protein</fullName>
        </recommendedName>
    </domain>
    <domain>
        <recommendedName>
            <fullName evidence="4">Uracil phosphoribosyltransferase</fullName>
            <shortName evidence="4">UPRTase</shortName>
            <ecNumber evidence="4">2.4.2.9</ecNumber>
        </recommendedName>
    </domain>
</protein>
<dbReference type="RefSeq" id="WP_023525082.1">
    <property type="nucleotide sequence ID" value="NZ_CP007243.1"/>
</dbReference>
<dbReference type="KEGG" id="lfp:Y981_09735"/>
<evidence type="ECO:0000256" key="3">
    <source>
        <dbReference type="ARBA" id="ARBA00023163"/>
    </source>
</evidence>
<evidence type="ECO:0000256" key="2">
    <source>
        <dbReference type="ARBA" id="ARBA00023015"/>
    </source>
</evidence>
<keyword evidence="7" id="KW-1185">Reference proteome</keyword>
<evidence type="ECO:0000259" key="5">
    <source>
        <dbReference type="Pfam" id="PF00156"/>
    </source>
</evidence>
<keyword evidence="2 4" id="KW-0805">Transcription regulation</keyword>
<dbReference type="SUPFAM" id="SSF53271">
    <property type="entry name" value="PRTase-like"/>
    <property type="match status" value="1"/>
</dbReference>
<dbReference type="Pfam" id="PF00156">
    <property type="entry name" value="Pribosyltran"/>
    <property type="match status" value="1"/>
</dbReference>
<dbReference type="NCBIfam" id="NF003549">
    <property type="entry name" value="PRK05205.1-5"/>
    <property type="match status" value="1"/>
</dbReference>